<protein>
    <submittedName>
        <fullName evidence="1">Uncharacterized protein</fullName>
    </submittedName>
</protein>
<name>A0ACB7G789_MANES</name>
<evidence type="ECO:0000313" key="2">
    <source>
        <dbReference type="Proteomes" id="UP000091857"/>
    </source>
</evidence>
<accession>A0ACB7G789</accession>
<reference evidence="2" key="1">
    <citation type="journal article" date="2016" name="Nat. Biotechnol.">
        <title>Sequencing wild and cultivated cassava and related species reveals extensive interspecific hybridization and genetic diversity.</title>
        <authorList>
            <person name="Bredeson J.V."/>
            <person name="Lyons J.B."/>
            <person name="Prochnik S.E."/>
            <person name="Wu G.A."/>
            <person name="Ha C.M."/>
            <person name="Edsinger-Gonzales E."/>
            <person name="Grimwood J."/>
            <person name="Schmutz J."/>
            <person name="Rabbi I.Y."/>
            <person name="Egesi C."/>
            <person name="Nauluvula P."/>
            <person name="Lebot V."/>
            <person name="Ndunguru J."/>
            <person name="Mkamilo G."/>
            <person name="Bart R.S."/>
            <person name="Setter T.L."/>
            <person name="Gleadow R.M."/>
            <person name="Kulakow P."/>
            <person name="Ferguson M.E."/>
            <person name="Rounsley S."/>
            <person name="Rokhsar D.S."/>
        </authorList>
    </citation>
    <scope>NUCLEOTIDE SEQUENCE [LARGE SCALE GENOMIC DNA]</scope>
    <source>
        <strain evidence="2">cv. AM560-2</strain>
    </source>
</reference>
<dbReference type="EMBL" id="CM004402">
    <property type="protein sequence ID" value="KAG8635588.1"/>
    <property type="molecule type" value="Genomic_DNA"/>
</dbReference>
<keyword evidence="2" id="KW-1185">Reference proteome</keyword>
<proteinExistence type="predicted"/>
<sequence length="56" mass="6321">MGNWSVTTANTLLLRLVRVLKGCYIFVQSTNLFVSDSSQLRVAKFRLQSSLICIMP</sequence>
<gene>
    <name evidence="1" type="ORF">MANES_16G049790v8</name>
</gene>
<organism evidence="1 2">
    <name type="scientific">Manihot esculenta</name>
    <name type="common">Cassava</name>
    <name type="synonym">Jatropha manihot</name>
    <dbReference type="NCBI Taxonomy" id="3983"/>
    <lineage>
        <taxon>Eukaryota</taxon>
        <taxon>Viridiplantae</taxon>
        <taxon>Streptophyta</taxon>
        <taxon>Embryophyta</taxon>
        <taxon>Tracheophyta</taxon>
        <taxon>Spermatophyta</taxon>
        <taxon>Magnoliopsida</taxon>
        <taxon>eudicotyledons</taxon>
        <taxon>Gunneridae</taxon>
        <taxon>Pentapetalae</taxon>
        <taxon>rosids</taxon>
        <taxon>fabids</taxon>
        <taxon>Malpighiales</taxon>
        <taxon>Euphorbiaceae</taxon>
        <taxon>Crotonoideae</taxon>
        <taxon>Manihoteae</taxon>
        <taxon>Manihot</taxon>
    </lineage>
</organism>
<evidence type="ECO:0000313" key="1">
    <source>
        <dbReference type="EMBL" id="KAG8635588.1"/>
    </source>
</evidence>
<comment type="caution">
    <text evidence="1">The sequence shown here is derived from an EMBL/GenBank/DDBJ whole genome shotgun (WGS) entry which is preliminary data.</text>
</comment>
<dbReference type="Proteomes" id="UP000091857">
    <property type="component" value="Chromosome 16"/>
</dbReference>